<comment type="caution">
    <text evidence="2">The sequence shown here is derived from an EMBL/GenBank/DDBJ whole genome shotgun (WGS) entry which is preliminary data.</text>
</comment>
<dbReference type="PANTHER" id="PTHR43755">
    <property type="match status" value="1"/>
</dbReference>
<proteinExistence type="predicted"/>
<evidence type="ECO:0000313" key="3">
    <source>
        <dbReference type="Proteomes" id="UP000772812"/>
    </source>
</evidence>
<dbReference type="Proteomes" id="UP000772812">
    <property type="component" value="Unassembled WGS sequence"/>
</dbReference>
<dbReference type="InterPro" id="IPR023753">
    <property type="entry name" value="FAD/NAD-binding_dom"/>
</dbReference>
<gene>
    <name evidence="2" type="ORF">GWK41_09200</name>
</gene>
<dbReference type="InterPro" id="IPR036188">
    <property type="entry name" value="FAD/NAD-bd_sf"/>
</dbReference>
<dbReference type="Pfam" id="PF07992">
    <property type="entry name" value="Pyr_redox_2"/>
    <property type="match status" value="1"/>
</dbReference>
<keyword evidence="3" id="KW-1185">Reference proteome</keyword>
<reference evidence="2 3" key="1">
    <citation type="journal article" date="2021" name="Syst. Appl. Microbiol.">
        <title>Persephonella atlantica sp. nov.: How to adapt to physico-chemical gradients in high temperature hydrothermal habitats.</title>
        <authorList>
            <person name="Francois D.X."/>
            <person name="Godfroy A."/>
            <person name="Mathien C."/>
            <person name="Aube J."/>
            <person name="Cathalot C."/>
            <person name="Lesongeur F."/>
            <person name="L'Haridon S."/>
            <person name="Philippon X."/>
            <person name="Roussel E.G."/>
        </authorList>
    </citation>
    <scope>NUCLEOTIDE SEQUENCE [LARGE SCALE GENOMIC DNA]</scope>
    <source>
        <strain evidence="2 3">MO1340</strain>
    </source>
</reference>
<dbReference type="SUPFAM" id="SSF51905">
    <property type="entry name" value="FAD/NAD(P)-binding domain"/>
    <property type="match status" value="2"/>
</dbReference>
<dbReference type="RefSeq" id="WP_200674752.1">
    <property type="nucleotide sequence ID" value="NZ_JAACYA010000002.1"/>
</dbReference>
<name>A0ABS1GK37_9AQUI</name>
<dbReference type="InterPro" id="IPR052541">
    <property type="entry name" value="SQRD"/>
</dbReference>
<evidence type="ECO:0000259" key="1">
    <source>
        <dbReference type="Pfam" id="PF07992"/>
    </source>
</evidence>
<accession>A0ABS1GK37</accession>
<dbReference type="Gene3D" id="3.50.50.60">
    <property type="entry name" value="FAD/NAD(P)-binding domain"/>
    <property type="match status" value="2"/>
</dbReference>
<evidence type="ECO:0000313" key="2">
    <source>
        <dbReference type="EMBL" id="MBK3333245.1"/>
    </source>
</evidence>
<protein>
    <submittedName>
        <fullName evidence="2">NAD(P)/FAD-dependent oxidoreductase</fullName>
    </submittedName>
</protein>
<organism evidence="2 3">
    <name type="scientific">Persephonella atlantica</name>
    <dbReference type="NCBI Taxonomy" id="2699429"/>
    <lineage>
        <taxon>Bacteria</taxon>
        <taxon>Pseudomonadati</taxon>
        <taxon>Aquificota</taxon>
        <taxon>Aquificia</taxon>
        <taxon>Aquificales</taxon>
        <taxon>Hydrogenothermaceae</taxon>
        <taxon>Persephonella</taxon>
    </lineage>
</organism>
<feature type="domain" description="FAD/NAD(P)-binding" evidence="1">
    <location>
        <begin position="4"/>
        <end position="291"/>
    </location>
</feature>
<dbReference type="PANTHER" id="PTHR43755:SF1">
    <property type="entry name" value="FAD-DEPENDENT PYRIDINE NUCLEOTIDE-DISULPHIDE OXIDOREDUCTASE"/>
    <property type="match status" value="1"/>
</dbReference>
<sequence>MATHVVIAGGGTAGSIIANLLARGLHREIQNGEVIIKVIDKEEKHMYQPALLYVVFDRFREDEMFKDMRDLLNPSIIFIHDEIEEFDFNANVVRTKSGKNVEYDYLVIATGSNPRADLIEGLNEHGDIFYTLEGAKKLREKLRKFEGGRVVVSVAAPHKCPVAPLEITFMLDEYFRAKGIRDKVELHYTYPIGRVHALEAVANWAVPEFEKRDIKYETLFNMEKVEGKDGSGVIHSMEGFEKEFDLLIAIPPHKGTDALINSGIQDGWVPTDRHLLKAEGHENVYVCGDTTNLPISKAGSTAHFEADVVAENLIAEIKEGHPARDYDGKVMCFIETGFSSATYVWFNYTTPPDPVPPSKMIHWLKLGYNRVYWLTARGIL</sequence>
<dbReference type="EMBL" id="JAACYA010000002">
    <property type="protein sequence ID" value="MBK3333245.1"/>
    <property type="molecule type" value="Genomic_DNA"/>
</dbReference>